<evidence type="ECO:0000256" key="15">
    <source>
        <dbReference type="PROSITE-ProRule" id="PRU00259"/>
    </source>
</evidence>
<dbReference type="PANTHER" id="PTHR23315">
    <property type="entry name" value="U BOX DOMAIN-CONTAINING"/>
    <property type="match status" value="1"/>
</dbReference>
<dbReference type="Pfam" id="PF04564">
    <property type="entry name" value="U-box"/>
    <property type="match status" value="1"/>
</dbReference>
<dbReference type="FunFam" id="1.25.10.10:FF:000082">
    <property type="entry name" value="RING-type E3 ubiquitin transferase"/>
    <property type="match status" value="1"/>
</dbReference>
<dbReference type="GO" id="GO:0007166">
    <property type="term" value="P:cell surface receptor signaling pathway"/>
    <property type="evidence" value="ECO:0007669"/>
    <property type="project" value="InterPro"/>
</dbReference>
<dbReference type="Proteomes" id="UP000290289">
    <property type="component" value="Chromosome 15"/>
</dbReference>
<dbReference type="InterPro" id="IPR047575">
    <property type="entry name" value="Sm"/>
</dbReference>
<evidence type="ECO:0000256" key="13">
    <source>
        <dbReference type="ARBA" id="ARBA00023242"/>
    </source>
</evidence>
<dbReference type="CDD" id="cd01721">
    <property type="entry name" value="Sm_D3"/>
    <property type="match status" value="1"/>
</dbReference>
<evidence type="ECO:0000256" key="4">
    <source>
        <dbReference type="ARBA" id="ARBA00004514"/>
    </source>
</evidence>
<dbReference type="FunFam" id="2.30.30.100:FF:000002">
    <property type="entry name" value="Small nuclear ribonucleoprotein Sm D3"/>
    <property type="match status" value="1"/>
</dbReference>
<accession>A0A498HRJ5</accession>
<dbReference type="SMART" id="SM00504">
    <property type="entry name" value="Ubox"/>
    <property type="match status" value="1"/>
</dbReference>
<dbReference type="GO" id="GO:0005829">
    <property type="term" value="C:cytosol"/>
    <property type="evidence" value="ECO:0007669"/>
    <property type="project" value="UniProtKB-SubCell"/>
</dbReference>
<dbReference type="InterPro" id="IPR057623">
    <property type="entry name" value="PUB12-19-like_N"/>
</dbReference>
<comment type="similarity">
    <text evidence="6">Belongs to the snRNP core protein family.</text>
</comment>
<evidence type="ECO:0000259" key="16">
    <source>
        <dbReference type="PROSITE" id="PS51698"/>
    </source>
</evidence>
<dbReference type="PROSITE" id="PS50176">
    <property type="entry name" value="ARM_REPEAT"/>
    <property type="match status" value="3"/>
</dbReference>
<feature type="repeat" description="ARM" evidence="15">
    <location>
        <begin position="617"/>
        <end position="659"/>
    </location>
</feature>
<dbReference type="InterPro" id="IPR016024">
    <property type="entry name" value="ARM-type_fold"/>
</dbReference>
<evidence type="ECO:0000256" key="5">
    <source>
        <dbReference type="ARBA" id="ARBA00004906"/>
    </source>
</evidence>
<comment type="function">
    <text evidence="2">Functions as an E3 ubiquitin ligase.</text>
</comment>
<keyword evidence="9" id="KW-0808">Transferase</keyword>
<evidence type="ECO:0000256" key="8">
    <source>
        <dbReference type="ARBA" id="ARBA00022664"/>
    </source>
</evidence>
<dbReference type="SUPFAM" id="SSF48371">
    <property type="entry name" value="ARM repeat"/>
    <property type="match status" value="1"/>
</dbReference>
<feature type="repeat" description="ARM" evidence="15">
    <location>
        <begin position="535"/>
        <end position="577"/>
    </location>
</feature>
<evidence type="ECO:0000256" key="11">
    <source>
        <dbReference type="ARBA" id="ARBA00022786"/>
    </source>
</evidence>
<name>A0A498HRJ5_MALDO</name>
<evidence type="ECO:0000313" key="18">
    <source>
        <dbReference type="EMBL" id="RXH73399.1"/>
    </source>
</evidence>
<evidence type="ECO:0000259" key="17">
    <source>
        <dbReference type="PROSITE" id="PS52002"/>
    </source>
</evidence>
<keyword evidence="19" id="KW-1185">Reference proteome</keyword>
<dbReference type="GO" id="GO:0061630">
    <property type="term" value="F:ubiquitin protein ligase activity"/>
    <property type="evidence" value="ECO:0007669"/>
    <property type="project" value="UniProtKB-EC"/>
</dbReference>
<dbReference type="FunFam" id="3.30.40.10:FF:000335">
    <property type="entry name" value="RING-type E3 ubiquitin transferase"/>
    <property type="match status" value="1"/>
</dbReference>
<dbReference type="GO" id="GO:0000387">
    <property type="term" value="P:spliceosomal snRNP assembly"/>
    <property type="evidence" value="ECO:0007669"/>
    <property type="project" value="InterPro"/>
</dbReference>
<comment type="pathway">
    <text evidence="5">Protein modification; protein ubiquitination.</text>
</comment>
<gene>
    <name evidence="18" type="ORF">DVH24_013083</name>
</gene>
<dbReference type="SUPFAM" id="SSF57850">
    <property type="entry name" value="RING/U-box"/>
    <property type="match status" value="1"/>
</dbReference>
<keyword evidence="13" id="KW-0539">Nucleus</keyword>
<dbReference type="PROSITE" id="PS51698">
    <property type="entry name" value="U_BOX"/>
    <property type="match status" value="1"/>
</dbReference>
<comment type="caution">
    <text evidence="18">The sequence shown here is derived from an EMBL/GenBank/DDBJ whole genome shotgun (WGS) entry which is preliminary data.</text>
</comment>
<keyword evidence="8" id="KW-0507">mRNA processing</keyword>
<dbReference type="InterPro" id="IPR011989">
    <property type="entry name" value="ARM-like"/>
</dbReference>
<dbReference type="InterPro" id="IPR001163">
    <property type="entry name" value="Sm_dom_euk/arc"/>
</dbReference>
<feature type="repeat" description="ARM" evidence="15">
    <location>
        <begin position="576"/>
        <end position="618"/>
    </location>
</feature>
<evidence type="ECO:0000256" key="2">
    <source>
        <dbReference type="ARBA" id="ARBA00003861"/>
    </source>
</evidence>
<evidence type="ECO:0000256" key="9">
    <source>
        <dbReference type="ARBA" id="ARBA00022679"/>
    </source>
</evidence>
<dbReference type="STRING" id="3750.A0A498HRJ5"/>
<evidence type="ECO:0000256" key="10">
    <source>
        <dbReference type="ARBA" id="ARBA00022737"/>
    </source>
</evidence>
<organism evidence="18 19">
    <name type="scientific">Malus domestica</name>
    <name type="common">Apple</name>
    <name type="synonym">Pyrus malus</name>
    <dbReference type="NCBI Taxonomy" id="3750"/>
    <lineage>
        <taxon>Eukaryota</taxon>
        <taxon>Viridiplantae</taxon>
        <taxon>Streptophyta</taxon>
        <taxon>Embryophyta</taxon>
        <taxon>Tracheophyta</taxon>
        <taxon>Spermatophyta</taxon>
        <taxon>Magnoliopsida</taxon>
        <taxon>eudicotyledons</taxon>
        <taxon>Gunneridae</taxon>
        <taxon>Pentapetalae</taxon>
        <taxon>rosids</taxon>
        <taxon>fabids</taxon>
        <taxon>Rosales</taxon>
        <taxon>Rosaceae</taxon>
        <taxon>Amygdaloideae</taxon>
        <taxon>Maleae</taxon>
        <taxon>Malus</taxon>
    </lineage>
</organism>
<dbReference type="FunFam" id="1.20.930.20:FF:000002">
    <property type="entry name" value="RING-type E3 ubiquitin transferase"/>
    <property type="match status" value="1"/>
</dbReference>
<evidence type="ECO:0000256" key="14">
    <source>
        <dbReference type="ARBA" id="ARBA00023274"/>
    </source>
</evidence>
<protein>
    <recommendedName>
        <fullName evidence="7">RING-type E3 ubiquitin transferase</fullName>
        <ecNumber evidence="7">2.3.2.27</ecNumber>
    </recommendedName>
</protein>
<dbReference type="PROSITE" id="PS52002">
    <property type="entry name" value="SM"/>
    <property type="match status" value="1"/>
</dbReference>
<evidence type="ECO:0000256" key="6">
    <source>
        <dbReference type="ARBA" id="ARBA00008146"/>
    </source>
</evidence>
<dbReference type="CDD" id="cd16664">
    <property type="entry name" value="RING-Ubox_PUB"/>
    <property type="match status" value="1"/>
</dbReference>
<dbReference type="SMART" id="SM00651">
    <property type="entry name" value="Sm"/>
    <property type="match status" value="1"/>
</dbReference>
<dbReference type="GO" id="GO:0016567">
    <property type="term" value="P:protein ubiquitination"/>
    <property type="evidence" value="ECO:0007669"/>
    <property type="project" value="UniProtKB-UniPathway"/>
</dbReference>
<dbReference type="EC" id="2.3.2.27" evidence="7"/>
<dbReference type="GO" id="GO:0005681">
    <property type="term" value="C:spliceosomal complex"/>
    <property type="evidence" value="ECO:0007669"/>
    <property type="project" value="InterPro"/>
</dbReference>
<feature type="domain" description="U-box" evidence="16">
    <location>
        <begin position="400"/>
        <end position="474"/>
    </location>
</feature>
<evidence type="ECO:0000256" key="3">
    <source>
        <dbReference type="ARBA" id="ARBA00004123"/>
    </source>
</evidence>
<dbReference type="Pfam" id="PF25598">
    <property type="entry name" value="ARM_PUB"/>
    <property type="match status" value="1"/>
</dbReference>
<feature type="domain" description="Sm" evidence="17">
    <location>
        <begin position="7"/>
        <end position="79"/>
    </location>
</feature>
<dbReference type="InterPro" id="IPR036537">
    <property type="entry name" value="Adaptor_Cbl_N_dom_sf"/>
</dbReference>
<dbReference type="Pfam" id="PF25368">
    <property type="entry name" value="PUB10_N"/>
    <property type="match status" value="1"/>
</dbReference>
<dbReference type="InterPro" id="IPR013083">
    <property type="entry name" value="Znf_RING/FYVE/PHD"/>
</dbReference>
<keyword evidence="14" id="KW-0687">Ribonucleoprotein</keyword>
<dbReference type="GO" id="GO:0003723">
    <property type="term" value="F:RNA binding"/>
    <property type="evidence" value="ECO:0007669"/>
    <property type="project" value="InterPro"/>
</dbReference>
<comment type="catalytic activity">
    <reaction evidence="1">
        <text>S-ubiquitinyl-[E2 ubiquitin-conjugating enzyme]-L-cysteine + [acceptor protein]-L-lysine = [E2 ubiquitin-conjugating enzyme]-L-cysteine + N(6)-ubiquitinyl-[acceptor protein]-L-lysine.</text>
        <dbReference type="EC" id="2.3.2.27"/>
    </reaction>
</comment>
<dbReference type="InterPro" id="IPR003613">
    <property type="entry name" value="Ubox_domain"/>
</dbReference>
<dbReference type="InterPro" id="IPR034099">
    <property type="entry name" value="SmD3"/>
</dbReference>
<keyword evidence="11" id="KW-0833">Ubl conjugation pathway</keyword>
<dbReference type="UniPathway" id="UPA00143"/>
<sequence>MSRSLGIPVKLLHEASGHVVTVELKSGELYRGSMVECEDNWNCQLENITYTAKDGKVSQLEHVFIRGSKVRFMVIPDMLKNAPMFKRLDARIKGKGASLGVGRGRAVSMRAKAQAAGRGTAGRGVVPPVRRWRPMVIDGEIRDEGEGGGGGGSGGGGEIRDETAEGVIEYVAQFGDYRRTQRKECYNLVRRMKLLLPLFQETRELDGPIPERGAAWLANLKKVLLMAKKLLKTCNEGSKIYLALESEAVMVRFHAVHERLGQALEGLPDELCLSDEVEEQVELMIMQLRRARKRTDTQDIELAMDIMVVLSKKEDRNADSAIIERLAQKLDLQKSEDLKIETIAVRNLVKDKERGGPSAETTQQIIDLLNKFRQIAGMEATDVLDGPVMPKMLEKCPSLMIPHEFLCPITLEIMTDPVIVASGQTYNRESIQKWLDTNHRTCPKTRQTLAHLSLAPNYALKNLIMQWCEKNKFQLPKKETSTGQESSSTEHKEEISSLVDQLSSSHLEVQRNAVMKIRLISKENPENRILVAKGGGIPPLVQLLSYPDSKVQQHAVTALLNLSIDETNKKLITREEAIPAIIEVLQNGSTEARENSAAALFSLSMIDENKVIVGESNGIPPLVDLLQDGTIRGRKDAATALFNLSLNQANKGRAISAGIVPPLLQLLKDRNLGMVDEALSIFLLLASHPDGRQEIGQLSFIEILVEFIREGTPKNKECATSVLLELGSSNSSFLLAALQFGVYEHLVEITRSGTNRAQRKANALLQLISKSEQIP</sequence>
<dbReference type="InterPro" id="IPR000225">
    <property type="entry name" value="Armadillo"/>
</dbReference>
<dbReference type="SUPFAM" id="SSF50182">
    <property type="entry name" value="Sm-like ribonucleoproteins"/>
    <property type="match status" value="1"/>
</dbReference>
<comment type="subcellular location">
    <subcellularLocation>
        <location evidence="4">Cytoplasm</location>
        <location evidence="4">Cytosol</location>
    </subcellularLocation>
    <subcellularLocation>
        <location evidence="3">Nucleus</location>
    </subcellularLocation>
</comment>
<dbReference type="Pfam" id="PF01423">
    <property type="entry name" value="LSM"/>
    <property type="match status" value="1"/>
</dbReference>
<dbReference type="PANTHER" id="PTHR23315:SF349">
    <property type="entry name" value="U-BOX DOMAIN-CONTAINING PROTEIN 15"/>
    <property type="match status" value="1"/>
</dbReference>
<evidence type="ECO:0000256" key="1">
    <source>
        <dbReference type="ARBA" id="ARBA00000900"/>
    </source>
</evidence>
<dbReference type="EMBL" id="RDQH01000341">
    <property type="protein sequence ID" value="RXH73399.1"/>
    <property type="molecule type" value="Genomic_DNA"/>
</dbReference>
<dbReference type="SMART" id="SM00185">
    <property type="entry name" value="ARM"/>
    <property type="match status" value="5"/>
</dbReference>
<dbReference type="Gene3D" id="2.30.30.100">
    <property type="match status" value="1"/>
</dbReference>
<dbReference type="Gene3D" id="1.25.10.10">
    <property type="entry name" value="Leucine-rich Repeat Variant"/>
    <property type="match status" value="1"/>
</dbReference>
<evidence type="ECO:0000313" key="19">
    <source>
        <dbReference type="Proteomes" id="UP000290289"/>
    </source>
</evidence>
<dbReference type="InterPro" id="IPR058678">
    <property type="entry name" value="ARM_PUB"/>
</dbReference>
<reference evidence="18 19" key="1">
    <citation type="submission" date="2018-10" db="EMBL/GenBank/DDBJ databases">
        <title>A high-quality apple genome assembly.</title>
        <authorList>
            <person name="Hu J."/>
        </authorList>
    </citation>
    <scope>NUCLEOTIDE SEQUENCE [LARGE SCALE GENOMIC DNA]</scope>
    <source>
        <strain evidence="19">cv. HFTH1</strain>
        <tissue evidence="18">Young leaf</tissue>
    </source>
</reference>
<dbReference type="InterPro" id="IPR045210">
    <property type="entry name" value="RING-Ubox_PUB"/>
</dbReference>
<evidence type="ECO:0000256" key="7">
    <source>
        <dbReference type="ARBA" id="ARBA00012483"/>
    </source>
</evidence>
<evidence type="ECO:0000256" key="12">
    <source>
        <dbReference type="ARBA" id="ARBA00023187"/>
    </source>
</evidence>
<dbReference type="Gene3D" id="1.20.930.20">
    <property type="entry name" value="Adaptor protein Cbl, N-terminal domain"/>
    <property type="match status" value="1"/>
</dbReference>
<proteinExistence type="inferred from homology"/>
<dbReference type="Gene3D" id="3.30.40.10">
    <property type="entry name" value="Zinc/RING finger domain, C3HC4 (zinc finger)"/>
    <property type="match status" value="1"/>
</dbReference>
<dbReference type="InterPro" id="IPR010920">
    <property type="entry name" value="LSM_dom_sf"/>
</dbReference>
<keyword evidence="12" id="KW-0508">mRNA splicing</keyword>
<dbReference type="AlphaFoldDB" id="A0A498HRJ5"/>
<keyword evidence="10" id="KW-0677">Repeat</keyword>